<dbReference type="GO" id="GO:0051536">
    <property type="term" value="F:iron-sulfur cluster binding"/>
    <property type="evidence" value="ECO:0007669"/>
    <property type="project" value="InterPro"/>
</dbReference>
<name>K2NWW7_9HYPH</name>
<dbReference type="STRING" id="721133.SAMN05216176_10728"/>
<dbReference type="PATRIC" id="fig|1231190.3.peg.2570"/>
<keyword evidence="1" id="KW-0560">Oxidoreductase</keyword>
<organism evidence="2 3">
    <name type="scientific">Nitratireductor indicus C115</name>
    <dbReference type="NCBI Taxonomy" id="1231190"/>
    <lineage>
        <taxon>Bacteria</taxon>
        <taxon>Pseudomonadati</taxon>
        <taxon>Pseudomonadota</taxon>
        <taxon>Alphaproteobacteria</taxon>
        <taxon>Hyphomicrobiales</taxon>
        <taxon>Phyllobacteriaceae</taxon>
        <taxon>Nitratireductor</taxon>
    </lineage>
</organism>
<evidence type="ECO:0000313" key="3">
    <source>
        <dbReference type="Proteomes" id="UP000007374"/>
    </source>
</evidence>
<dbReference type="EMBL" id="AMSI01000007">
    <property type="protein sequence ID" value="EKF42344.1"/>
    <property type="molecule type" value="Genomic_DNA"/>
</dbReference>
<gene>
    <name evidence="2" type="ORF">NA8A_12365</name>
</gene>
<dbReference type="GO" id="GO:0016491">
    <property type="term" value="F:oxidoreductase activity"/>
    <property type="evidence" value="ECO:0007669"/>
    <property type="project" value="UniProtKB-KW"/>
</dbReference>
<sequence>MIRLVPDHSARIQRSEKVPFTFDGVALMGCADENLAAALMQAGVLHLRNAPGDGAPRGAFCMMGLCQECVVFVDGQSVESCRLTVSPGLAVKSRR</sequence>
<evidence type="ECO:0000256" key="1">
    <source>
        <dbReference type="ARBA" id="ARBA00023002"/>
    </source>
</evidence>
<accession>K2NWW7</accession>
<dbReference type="AlphaFoldDB" id="K2NWW7"/>
<keyword evidence="3" id="KW-1185">Reference proteome</keyword>
<dbReference type="eggNOG" id="COG3383">
    <property type="taxonomic scope" value="Bacteria"/>
</dbReference>
<reference evidence="2 3" key="1">
    <citation type="journal article" date="2012" name="J. Bacteriol.">
        <title>Genome Sequence of Nitratireductor indicus Type Strain C115.</title>
        <authorList>
            <person name="Lai Q."/>
            <person name="Li G."/>
            <person name="Yu Z."/>
            <person name="Shao Z."/>
        </authorList>
    </citation>
    <scope>NUCLEOTIDE SEQUENCE [LARGE SCALE GENOMIC DNA]</scope>
    <source>
        <strain evidence="2 3">C115</strain>
    </source>
</reference>
<comment type="caution">
    <text evidence="2">The sequence shown here is derived from an EMBL/GenBank/DDBJ whole genome shotgun (WGS) entry which is preliminary data.</text>
</comment>
<dbReference type="Gene3D" id="3.10.20.440">
    <property type="entry name" value="2Fe-2S iron-sulphur cluster binding domain, sarcosine oxidase, alpha subunit, N-terminal domain"/>
    <property type="match status" value="1"/>
</dbReference>
<dbReference type="InterPro" id="IPR042204">
    <property type="entry name" value="2Fe-2S-bd_N"/>
</dbReference>
<dbReference type="SUPFAM" id="SSF54292">
    <property type="entry name" value="2Fe-2S ferredoxin-like"/>
    <property type="match status" value="1"/>
</dbReference>
<protein>
    <submittedName>
        <fullName evidence="2">Uncharacterized protein</fullName>
    </submittedName>
</protein>
<evidence type="ECO:0000313" key="2">
    <source>
        <dbReference type="EMBL" id="EKF42344.1"/>
    </source>
</evidence>
<dbReference type="InterPro" id="IPR036010">
    <property type="entry name" value="2Fe-2S_ferredoxin-like_sf"/>
</dbReference>
<proteinExistence type="predicted"/>
<dbReference type="Pfam" id="PF13510">
    <property type="entry name" value="Fer2_4"/>
    <property type="match status" value="1"/>
</dbReference>
<dbReference type="RefSeq" id="WP_009450644.1">
    <property type="nucleotide sequence ID" value="NZ_AMSI01000007.1"/>
</dbReference>
<dbReference type="OrthoDB" id="573392at2"/>
<dbReference type="Proteomes" id="UP000007374">
    <property type="component" value="Unassembled WGS sequence"/>
</dbReference>